<dbReference type="InParanoid" id="D2VWL2"/>
<protein>
    <submittedName>
        <fullName evidence="3">Predicted protein</fullName>
    </submittedName>
</protein>
<dbReference type="OrthoDB" id="26525at2759"/>
<dbReference type="AlphaFoldDB" id="D2VWL2"/>
<dbReference type="SUPFAM" id="SSF47473">
    <property type="entry name" value="EF-hand"/>
    <property type="match status" value="1"/>
</dbReference>
<keyword evidence="1" id="KW-0677">Repeat</keyword>
<dbReference type="RefSeq" id="XP_002671606.1">
    <property type="nucleotide sequence ID" value="XM_002671560.1"/>
</dbReference>
<dbReference type="FunFam" id="1.10.238.10:FF:000178">
    <property type="entry name" value="Calmodulin-2 A"/>
    <property type="match status" value="1"/>
</dbReference>
<feature type="compositionally biased region" description="Acidic residues" evidence="2">
    <location>
        <begin position="121"/>
        <end position="130"/>
    </location>
</feature>
<feature type="region of interest" description="Disordered" evidence="2">
    <location>
        <begin position="1"/>
        <end position="25"/>
    </location>
</feature>
<keyword evidence="4" id="KW-1185">Reference proteome</keyword>
<dbReference type="VEuPathDB" id="AmoebaDB:NAEGRDRAFT_52838"/>
<dbReference type="Proteomes" id="UP000006671">
    <property type="component" value="Unassembled WGS sequence"/>
</dbReference>
<evidence type="ECO:0000313" key="3">
    <source>
        <dbReference type="EMBL" id="EFC38862.1"/>
    </source>
</evidence>
<dbReference type="STRING" id="5762.D2VWL2"/>
<dbReference type="GeneID" id="8858856"/>
<dbReference type="InterPro" id="IPR002048">
    <property type="entry name" value="EF_hand_dom"/>
</dbReference>
<sequence length="179" mass="19810">MSSIPPSISATPALDDSKNSNFPKVNFSEKQLREYREAFDMFVKMDIDKNNNSFVGGLNTSFTRSASFVSNTSFTAKNIKPSSSPKPPSPRRSESRSSKSSTRYVESEDEDSEYEGINSEDSSDGEEDEPSINLDKLGGIMRSLFQNPTETELKDMIKEVDADGNGEIEFDVSLTSIDC</sequence>
<organism evidence="4">
    <name type="scientific">Naegleria gruberi</name>
    <name type="common">Amoeba</name>
    <dbReference type="NCBI Taxonomy" id="5762"/>
    <lineage>
        <taxon>Eukaryota</taxon>
        <taxon>Discoba</taxon>
        <taxon>Heterolobosea</taxon>
        <taxon>Tetramitia</taxon>
        <taxon>Eutetramitia</taxon>
        <taxon>Vahlkampfiidae</taxon>
        <taxon>Naegleria</taxon>
    </lineage>
</organism>
<reference evidence="3 4" key="1">
    <citation type="journal article" date="2010" name="Cell">
        <title>The genome of Naegleria gruberi illuminates early eukaryotic versatility.</title>
        <authorList>
            <person name="Fritz-Laylin L.K."/>
            <person name="Prochnik S.E."/>
            <person name="Ginger M.L."/>
            <person name="Dacks J.B."/>
            <person name="Carpenter M.L."/>
            <person name="Field M.C."/>
            <person name="Kuo A."/>
            <person name="Paredez A."/>
            <person name="Chapman J."/>
            <person name="Pham J."/>
            <person name="Shu S."/>
            <person name="Neupane R."/>
            <person name="Cipriano M."/>
            <person name="Mancuso J."/>
            <person name="Tu H."/>
            <person name="Salamov A."/>
            <person name="Lindquist E."/>
            <person name="Shapiro H."/>
            <person name="Lucas S."/>
            <person name="Grigoriev I.V."/>
            <person name="Cande W.Z."/>
            <person name="Fulton C."/>
            <person name="Rokhsar D.S."/>
            <person name="Dawson S.C."/>
        </authorList>
    </citation>
    <scope>NUCLEOTIDE SEQUENCE [LARGE SCALE GENOMIC DNA]</scope>
    <source>
        <strain evidence="3 4">NEG-M</strain>
    </source>
</reference>
<dbReference type="PANTHER" id="PTHR23048">
    <property type="entry name" value="MYOSIN LIGHT CHAIN 1, 3"/>
    <property type="match status" value="1"/>
</dbReference>
<dbReference type="InterPro" id="IPR011992">
    <property type="entry name" value="EF-hand-dom_pair"/>
</dbReference>
<evidence type="ECO:0000313" key="4">
    <source>
        <dbReference type="Proteomes" id="UP000006671"/>
    </source>
</evidence>
<dbReference type="GO" id="GO:0005509">
    <property type="term" value="F:calcium ion binding"/>
    <property type="evidence" value="ECO:0007669"/>
    <property type="project" value="InterPro"/>
</dbReference>
<dbReference type="CDD" id="cd00051">
    <property type="entry name" value="EFh"/>
    <property type="match status" value="1"/>
</dbReference>
<dbReference type="Gene3D" id="1.10.238.10">
    <property type="entry name" value="EF-hand"/>
    <property type="match status" value="1"/>
</dbReference>
<name>D2VWL2_NAEGR</name>
<dbReference type="KEGG" id="ngr:NAEGRDRAFT_52838"/>
<proteinExistence type="predicted"/>
<evidence type="ECO:0000256" key="2">
    <source>
        <dbReference type="SAM" id="MobiDB-lite"/>
    </source>
</evidence>
<accession>D2VWL2</accession>
<gene>
    <name evidence="3" type="ORF">NAEGRDRAFT_52838</name>
</gene>
<dbReference type="EMBL" id="GG738904">
    <property type="protein sequence ID" value="EFC38862.1"/>
    <property type="molecule type" value="Genomic_DNA"/>
</dbReference>
<dbReference type="GO" id="GO:0016460">
    <property type="term" value="C:myosin II complex"/>
    <property type="evidence" value="ECO:0007669"/>
    <property type="project" value="TreeGrafter"/>
</dbReference>
<dbReference type="PANTHER" id="PTHR23048:SF0">
    <property type="entry name" value="CALMODULIN LIKE 3"/>
    <property type="match status" value="1"/>
</dbReference>
<feature type="region of interest" description="Disordered" evidence="2">
    <location>
        <begin position="73"/>
        <end position="138"/>
    </location>
</feature>
<dbReference type="InterPro" id="IPR050230">
    <property type="entry name" value="CALM/Myosin/TropC-like"/>
</dbReference>
<evidence type="ECO:0000256" key="1">
    <source>
        <dbReference type="ARBA" id="ARBA00022737"/>
    </source>
</evidence>